<keyword evidence="4" id="KW-0288">FMN</keyword>
<dbReference type="OMA" id="SIGFNPH"/>
<dbReference type="InterPro" id="IPR023468">
    <property type="entry name" value="Riboflavin_kinase"/>
</dbReference>
<keyword evidence="6" id="KW-0547">Nucleotide-binding</keyword>
<proteinExistence type="predicted"/>
<evidence type="ECO:0000256" key="7">
    <source>
        <dbReference type="ARBA" id="ARBA00022840"/>
    </source>
</evidence>
<protein>
    <recommendedName>
        <fullName evidence="2">riboflavin kinase</fullName>
        <ecNumber evidence="2">2.7.1.26</ecNumber>
    </recommendedName>
</protein>
<dbReference type="GO" id="GO:0009231">
    <property type="term" value="P:riboflavin biosynthetic process"/>
    <property type="evidence" value="ECO:0007669"/>
    <property type="project" value="InterPro"/>
</dbReference>
<dbReference type="GeneID" id="3503310"/>
<dbReference type="UniPathway" id="UPA00276">
    <property type="reaction ID" value="UER00406"/>
</dbReference>
<comment type="pathway">
    <text evidence="1">Cofactor biosynthesis; FMN biosynthesis; FMN from riboflavin (ATP route): step 1/1.</text>
</comment>
<dbReference type="SMART" id="SM00904">
    <property type="entry name" value="Flavokinase"/>
    <property type="match status" value="1"/>
</dbReference>
<evidence type="ECO:0000313" key="10">
    <source>
        <dbReference type="Proteomes" id="UP000001949"/>
    </source>
</evidence>
<evidence type="ECO:0000256" key="4">
    <source>
        <dbReference type="ARBA" id="ARBA00022643"/>
    </source>
</evidence>
<evidence type="ECO:0000256" key="2">
    <source>
        <dbReference type="ARBA" id="ARBA00012105"/>
    </source>
</evidence>
<dbReference type="AlphaFoldDB" id="Q4N8G8"/>
<dbReference type="GO" id="GO:0005524">
    <property type="term" value="F:ATP binding"/>
    <property type="evidence" value="ECO:0007669"/>
    <property type="project" value="UniProtKB-KW"/>
</dbReference>
<accession>Q4N8G8</accession>
<reference evidence="9 10" key="1">
    <citation type="journal article" date="2005" name="Science">
        <title>Genome sequence of Theileria parva, a bovine pathogen that transforms lymphocytes.</title>
        <authorList>
            <person name="Gardner M.J."/>
            <person name="Bishop R."/>
            <person name="Shah T."/>
            <person name="de Villiers E.P."/>
            <person name="Carlton J.M."/>
            <person name="Hall N."/>
            <person name="Ren Q."/>
            <person name="Paulsen I.T."/>
            <person name="Pain A."/>
            <person name="Berriman M."/>
            <person name="Wilson R.J.M."/>
            <person name="Sato S."/>
            <person name="Ralph S.A."/>
            <person name="Mann D.J."/>
            <person name="Xiong Z."/>
            <person name="Shallom S.J."/>
            <person name="Weidman J."/>
            <person name="Jiang L."/>
            <person name="Lynn J."/>
            <person name="Weaver B."/>
            <person name="Shoaibi A."/>
            <person name="Domingo A.R."/>
            <person name="Wasawo D."/>
            <person name="Crabtree J."/>
            <person name="Wortman J.R."/>
            <person name="Haas B."/>
            <person name="Angiuoli S.V."/>
            <person name="Creasy T.H."/>
            <person name="Lu C."/>
            <person name="Suh B."/>
            <person name="Silva J.C."/>
            <person name="Utterback T.R."/>
            <person name="Feldblyum T.V."/>
            <person name="Pertea M."/>
            <person name="Allen J."/>
            <person name="Nierman W.C."/>
            <person name="Taracha E.L.N."/>
            <person name="Salzberg S.L."/>
            <person name="White O.R."/>
            <person name="Fitzhugh H.A."/>
            <person name="Morzaria S."/>
            <person name="Venter J.C."/>
            <person name="Fraser C.M."/>
            <person name="Nene V."/>
        </authorList>
    </citation>
    <scope>NUCLEOTIDE SEQUENCE [LARGE SCALE GENOMIC DNA]</scope>
    <source>
        <strain evidence="9 10">Muguga</strain>
    </source>
</reference>
<gene>
    <name evidence="9" type="ordered locus">TP01_0503</name>
</gene>
<evidence type="ECO:0000256" key="3">
    <source>
        <dbReference type="ARBA" id="ARBA00022630"/>
    </source>
</evidence>
<dbReference type="EC" id="2.7.1.26" evidence="2"/>
<comment type="caution">
    <text evidence="9">The sequence shown here is derived from an EMBL/GenBank/DDBJ whole genome shotgun (WGS) entry which is preliminary data.</text>
</comment>
<dbReference type="InterPro" id="IPR015865">
    <property type="entry name" value="Riboflavin_kinase_bac/euk"/>
</dbReference>
<evidence type="ECO:0000256" key="6">
    <source>
        <dbReference type="ARBA" id="ARBA00022741"/>
    </source>
</evidence>
<evidence type="ECO:0000259" key="8">
    <source>
        <dbReference type="SMART" id="SM00904"/>
    </source>
</evidence>
<dbReference type="STRING" id="5875.Q4N8G8"/>
<dbReference type="PANTHER" id="PTHR22749">
    <property type="entry name" value="RIBOFLAVIN KINASE/FMN ADENYLYLTRANSFERASE"/>
    <property type="match status" value="1"/>
</dbReference>
<keyword evidence="7" id="KW-0067">ATP-binding</keyword>
<dbReference type="VEuPathDB" id="PiroplasmaDB:TpMuguga_01g00503"/>
<dbReference type="SUPFAM" id="SSF82114">
    <property type="entry name" value="Riboflavin kinase-like"/>
    <property type="match status" value="1"/>
</dbReference>
<dbReference type="KEGG" id="tpv:TP01_0503"/>
<dbReference type="Gene3D" id="2.40.30.30">
    <property type="entry name" value="Riboflavin kinase-like"/>
    <property type="match status" value="1"/>
</dbReference>
<dbReference type="EMBL" id="AAGK01000001">
    <property type="protein sequence ID" value="EAN33740.1"/>
    <property type="molecule type" value="Genomic_DNA"/>
</dbReference>
<evidence type="ECO:0000313" key="9">
    <source>
        <dbReference type="EMBL" id="EAN33740.1"/>
    </source>
</evidence>
<dbReference type="Pfam" id="PF01687">
    <property type="entry name" value="Flavokinase"/>
    <property type="match status" value="1"/>
</dbReference>
<organism evidence="9 10">
    <name type="scientific">Theileria parva</name>
    <name type="common">East coast fever infection agent</name>
    <dbReference type="NCBI Taxonomy" id="5875"/>
    <lineage>
        <taxon>Eukaryota</taxon>
        <taxon>Sar</taxon>
        <taxon>Alveolata</taxon>
        <taxon>Apicomplexa</taxon>
        <taxon>Aconoidasida</taxon>
        <taxon>Piroplasmida</taxon>
        <taxon>Theileriidae</taxon>
        <taxon>Theileria</taxon>
    </lineage>
</organism>
<dbReference type="Proteomes" id="UP000001949">
    <property type="component" value="Unassembled WGS sequence"/>
</dbReference>
<dbReference type="GO" id="GO:0009398">
    <property type="term" value="P:FMN biosynthetic process"/>
    <property type="evidence" value="ECO:0007669"/>
    <property type="project" value="UniProtKB-UniPathway"/>
</dbReference>
<keyword evidence="5" id="KW-0808">Transferase</keyword>
<evidence type="ECO:0000256" key="5">
    <source>
        <dbReference type="ARBA" id="ARBA00022679"/>
    </source>
</evidence>
<dbReference type="InParanoid" id="Q4N8G8"/>
<feature type="domain" description="Riboflavin kinase" evidence="8">
    <location>
        <begin position="313"/>
        <end position="445"/>
    </location>
</feature>
<dbReference type="eggNOG" id="KOG3110">
    <property type="taxonomic scope" value="Eukaryota"/>
</dbReference>
<dbReference type="PANTHER" id="PTHR22749:SF6">
    <property type="entry name" value="RIBOFLAVIN KINASE"/>
    <property type="match status" value="1"/>
</dbReference>
<sequence>MLESNNESQNDSSYLIVDFDNLNFDYKSVFVNFLGTITNAIDNTLISPWNYDISSDSVNKNSDLSDNLEQTCIKNCINKLLKADLINFNLIEESLSALNSVLSSESSKLNPKLNSFCKVFNGSTLYYLNAKDGKISINELRTNDNTTLENLNQLLYQFLLLGLHTFPPSSLLNVGKNLANLTYFSDYYVSSIGLKDFNNYSIILITSFPESTLNYFTIHGMTQDHLNSISIINTFEDIKINPDSLLYGSIKIVSNNKHFVDNTTRYLLGILGENLDVNKTHVKKGSSERPLKVDLESALDVNTLSGTLGCFLLLKNRVKIVGEVFKGSGRGLPLLGISTANLKCNSFPHLITGVYIAYGYIYGSKEVSEDTCVNSIVSIGFNPHFYGENYSVEPYFYHKFNDSLLGLKVHLDIYGYLRTDSKYNSLEDLVQAIQSDLHLNKLILTSINNV</sequence>
<dbReference type="InterPro" id="IPR023465">
    <property type="entry name" value="Riboflavin_kinase_dom_sf"/>
</dbReference>
<dbReference type="GO" id="GO:0008531">
    <property type="term" value="F:riboflavin kinase activity"/>
    <property type="evidence" value="ECO:0007669"/>
    <property type="project" value="UniProtKB-EC"/>
</dbReference>
<keyword evidence="10" id="KW-1185">Reference proteome</keyword>
<evidence type="ECO:0000256" key="1">
    <source>
        <dbReference type="ARBA" id="ARBA00005201"/>
    </source>
</evidence>
<keyword evidence="3" id="KW-0285">Flavoprotein</keyword>
<name>Q4N8G8_THEPA</name>